<feature type="region of interest" description="Disordered" evidence="4">
    <location>
        <begin position="206"/>
        <end position="275"/>
    </location>
</feature>
<accession>A0AAW1RW04</accession>
<evidence type="ECO:0000256" key="4">
    <source>
        <dbReference type="SAM" id="MobiDB-lite"/>
    </source>
</evidence>
<protein>
    <recommendedName>
        <fullName evidence="7">THO complex subunit 5</fullName>
    </recommendedName>
</protein>
<dbReference type="PANTHER" id="PTHR13375:SF3">
    <property type="entry name" value="THO COMPLEX SUBUNIT 5 HOMOLOG"/>
    <property type="match status" value="1"/>
</dbReference>
<dbReference type="Pfam" id="PF09766">
    <property type="entry name" value="FmiP_Thoc5"/>
    <property type="match status" value="1"/>
</dbReference>
<dbReference type="AlphaFoldDB" id="A0AAW1RW04"/>
<dbReference type="EMBL" id="JALJOU010000022">
    <property type="protein sequence ID" value="KAK9837281.1"/>
    <property type="molecule type" value="Genomic_DNA"/>
</dbReference>
<dbReference type="GO" id="GO:0000445">
    <property type="term" value="C:THO complex part of transcription export complex"/>
    <property type="evidence" value="ECO:0007669"/>
    <property type="project" value="TreeGrafter"/>
</dbReference>
<comment type="subcellular location">
    <subcellularLocation>
        <location evidence="1">Nucleus</location>
    </subcellularLocation>
</comment>
<keyword evidence="3" id="KW-0539">Nucleus</keyword>
<evidence type="ECO:0000313" key="6">
    <source>
        <dbReference type="Proteomes" id="UP001445335"/>
    </source>
</evidence>
<dbReference type="PANTHER" id="PTHR13375">
    <property type="entry name" value="FMS INTERACTING PROTEIN"/>
    <property type="match status" value="1"/>
</dbReference>
<keyword evidence="6" id="KW-1185">Reference proteome</keyword>
<evidence type="ECO:0008006" key="7">
    <source>
        <dbReference type="Google" id="ProtNLM"/>
    </source>
</evidence>
<sequence length="431" mass="43385">MELKSLFRNLCLGLEKDSQETQAAKALLDQAQLVLQNILYEKRFYLSETRAILDYPSKYTKEQVGLMPVEQFQATAPASFREGAATPHEVMCRRLAHEKHARGEAVAQLEQLKGRRDALAAVATSRWELLGSLQDELNAVAAAAAPIRAKLGAQSAAGRSGAAADAARTLPPPLLNAYTLLSAAVHGFGLRATVSVKGAADGLPAEAGAADVPEGAAEGPPGKRARPESAADGAPPAKRGRSQRLDPSPGATPPAAAAPAGGGGTGGGGGGDGAFAAAPQEVVVELAPAPAATNPTSTPAVAPKGVTLRLRWVPDLLAACAACDDAGHDAQLRELFPGDDGARAPSAAAMAAAAAAAGGAVDWGALQAGRPFRWAQRVCGMDASSSLAVPGDTSGGASGPAAALPQADPSGSALGVQALLLRLVSLAGWVS</sequence>
<organism evidence="5 6">
    <name type="scientific">Elliptochloris bilobata</name>
    <dbReference type="NCBI Taxonomy" id="381761"/>
    <lineage>
        <taxon>Eukaryota</taxon>
        <taxon>Viridiplantae</taxon>
        <taxon>Chlorophyta</taxon>
        <taxon>core chlorophytes</taxon>
        <taxon>Trebouxiophyceae</taxon>
        <taxon>Trebouxiophyceae incertae sedis</taxon>
        <taxon>Elliptochloris clade</taxon>
        <taxon>Elliptochloris</taxon>
    </lineage>
</organism>
<name>A0AAW1RW04_9CHLO</name>
<comment type="similarity">
    <text evidence="2">Belongs to the THOC5 family.</text>
</comment>
<dbReference type="GO" id="GO:0003729">
    <property type="term" value="F:mRNA binding"/>
    <property type="evidence" value="ECO:0007669"/>
    <property type="project" value="TreeGrafter"/>
</dbReference>
<dbReference type="InterPro" id="IPR019163">
    <property type="entry name" value="THO_Thoc5"/>
</dbReference>
<dbReference type="Proteomes" id="UP001445335">
    <property type="component" value="Unassembled WGS sequence"/>
</dbReference>
<feature type="compositionally biased region" description="Gly residues" evidence="4">
    <location>
        <begin position="260"/>
        <end position="273"/>
    </location>
</feature>
<comment type="caution">
    <text evidence="5">The sequence shown here is derived from an EMBL/GenBank/DDBJ whole genome shotgun (WGS) entry which is preliminary data.</text>
</comment>
<evidence type="ECO:0000313" key="5">
    <source>
        <dbReference type="EMBL" id="KAK9837281.1"/>
    </source>
</evidence>
<dbReference type="GO" id="GO:0006406">
    <property type="term" value="P:mRNA export from nucleus"/>
    <property type="evidence" value="ECO:0007669"/>
    <property type="project" value="TreeGrafter"/>
</dbReference>
<evidence type="ECO:0000256" key="2">
    <source>
        <dbReference type="ARBA" id="ARBA00008044"/>
    </source>
</evidence>
<gene>
    <name evidence="5" type="ORF">WJX81_003025</name>
</gene>
<reference evidence="5 6" key="1">
    <citation type="journal article" date="2024" name="Nat. Commun.">
        <title>Phylogenomics reveals the evolutionary origins of lichenization in chlorophyte algae.</title>
        <authorList>
            <person name="Puginier C."/>
            <person name="Libourel C."/>
            <person name="Otte J."/>
            <person name="Skaloud P."/>
            <person name="Haon M."/>
            <person name="Grisel S."/>
            <person name="Petersen M."/>
            <person name="Berrin J.G."/>
            <person name="Delaux P.M."/>
            <person name="Dal Grande F."/>
            <person name="Keller J."/>
        </authorList>
    </citation>
    <scope>NUCLEOTIDE SEQUENCE [LARGE SCALE GENOMIC DNA]</scope>
    <source>
        <strain evidence="5 6">SAG 245.80</strain>
    </source>
</reference>
<evidence type="ECO:0000256" key="1">
    <source>
        <dbReference type="ARBA" id="ARBA00004123"/>
    </source>
</evidence>
<proteinExistence type="inferred from homology"/>
<evidence type="ECO:0000256" key="3">
    <source>
        <dbReference type="ARBA" id="ARBA00023242"/>
    </source>
</evidence>